<protein>
    <submittedName>
        <fullName evidence="2">Uncharacterized protein</fullName>
    </submittedName>
</protein>
<comment type="caution">
    <text evidence="2">The sequence shown here is derived from an EMBL/GenBank/DDBJ whole genome shotgun (WGS) entry which is preliminary data.</text>
</comment>
<feature type="transmembrane region" description="Helical" evidence="1">
    <location>
        <begin position="46"/>
        <end position="66"/>
    </location>
</feature>
<evidence type="ECO:0000313" key="2">
    <source>
        <dbReference type="EMBL" id="EMB27302.1"/>
    </source>
</evidence>
<keyword evidence="1" id="KW-1133">Transmembrane helix</keyword>
<reference evidence="2 3" key="1">
    <citation type="submission" date="2012-01" db="EMBL/GenBank/DDBJ databases">
        <title>The Genome Sequence of Treponema denticola SP33.</title>
        <authorList>
            <consortium name="The Broad Institute Genome Sequencing Platform"/>
            <person name="Earl A."/>
            <person name="Ward D."/>
            <person name="Feldgarden M."/>
            <person name="Gevers D."/>
            <person name="Blanton J.M."/>
            <person name="Fenno C.J."/>
            <person name="Baranova O.V."/>
            <person name="Mathney J."/>
            <person name="Dewhirst F.E."/>
            <person name="Izard J."/>
            <person name="Young S.K."/>
            <person name="Zeng Q."/>
            <person name="Gargeya S."/>
            <person name="Fitzgerald M."/>
            <person name="Haas B."/>
            <person name="Abouelleil A."/>
            <person name="Alvarado L."/>
            <person name="Arachchi H.M."/>
            <person name="Berlin A."/>
            <person name="Chapman S.B."/>
            <person name="Gearin G."/>
            <person name="Goldberg J."/>
            <person name="Griggs A."/>
            <person name="Gujja S."/>
            <person name="Hansen M."/>
            <person name="Heiman D."/>
            <person name="Howarth C."/>
            <person name="Larimer J."/>
            <person name="Lui A."/>
            <person name="MacDonald P.J.P."/>
            <person name="McCowen C."/>
            <person name="Montmayeur A."/>
            <person name="Murphy C."/>
            <person name="Neiman D."/>
            <person name="Pearson M."/>
            <person name="Priest M."/>
            <person name="Roberts A."/>
            <person name="Saif S."/>
            <person name="Shea T."/>
            <person name="Sisk P."/>
            <person name="Stolte C."/>
            <person name="Sykes S."/>
            <person name="Wortman J."/>
            <person name="Nusbaum C."/>
            <person name="Birren B."/>
        </authorList>
    </citation>
    <scope>NUCLEOTIDE SEQUENCE [LARGE SCALE GENOMIC DNA]</scope>
    <source>
        <strain evidence="2 3">SP33</strain>
    </source>
</reference>
<dbReference type="HOGENOM" id="CLU_1170241_0_0_12"/>
<dbReference type="EMBL" id="AGDZ01000010">
    <property type="protein sequence ID" value="EMB27302.1"/>
    <property type="molecule type" value="Genomic_DNA"/>
</dbReference>
<sequence length="237" mass="28328">MEKMKNKFNARIFKPIGCTSIFFLSLGLMMLSFSLFIFLNPIKIDLFFYGFLFGILGFIFTFNVFGQKIVVQNNKMYVYLWGKNRWTFDLASLHQTEMGVYYRNKINAILYGSRYHRKHFSIQVMTEKEKTCFPVDLYSTKQQRTIVFILNNSTYNKFNDCRLQGQEKYLINARLVMAMYSQKSGKHDHCEFCRTKFGYSGGLERGYATKDRYLWICEKCFEDFKDMFNFKVIQNRK</sequence>
<dbReference type="PATRIC" id="fig|999437.3.peg.318"/>
<accession>M2BQE5</accession>
<gene>
    <name evidence="2" type="ORF">HMPREF9733_00318</name>
</gene>
<keyword evidence="1" id="KW-0812">Transmembrane</keyword>
<dbReference type="AlphaFoldDB" id="M2BQE5"/>
<feature type="transmembrane region" description="Helical" evidence="1">
    <location>
        <begin position="21"/>
        <end position="40"/>
    </location>
</feature>
<keyword evidence="1" id="KW-0472">Membrane</keyword>
<evidence type="ECO:0000256" key="1">
    <source>
        <dbReference type="SAM" id="Phobius"/>
    </source>
</evidence>
<proteinExistence type="predicted"/>
<dbReference type="Proteomes" id="UP000016183">
    <property type="component" value="Unassembled WGS sequence"/>
</dbReference>
<organism evidence="2 3">
    <name type="scientific">Treponema denticola SP33</name>
    <dbReference type="NCBI Taxonomy" id="999437"/>
    <lineage>
        <taxon>Bacteria</taxon>
        <taxon>Pseudomonadati</taxon>
        <taxon>Spirochaetota</taxon>
        <taxon>Spirochaetia</taxon>
        <taxon>Spirochaetales</taxon>
        <taxon>Treponemataceae</taxon>
        <taxon>Treponema</taxon>
    </lineage>
</organism>
<name>M2BQE5_TREDN</name>
<evidence type="ECO:0000313" key="3">
    <source>
        <dbReference type="Proteomes" id="UP000016183"/>
    </source>
</evidence>
<dbReference type="OrthoDB" id="1362328at2"/>